<feature type="region of interest" description="Disordered" evidence="5">
    <location>
        <begin position="101"/>
        <end position="133"/>
    </location>
</feature>
<dbReference type="InterPro" id="IPR017907">
    <property type="entry name" value="Znf_RING_CS"/>
</dbReference>
<dbReference type="InterPro" id="IPR003111">
    <property type="entry name" value="Lon_prtase_N"/>
</dbReference>
<dbReference type="PROSITE" id="PS50089">
    <property type="entry name" value="ZF_RING_2"/>
    <property type="match status" value="1"/>
</dbReference>
<dbReference type="CDD" id="cd16514">
    <property type="entry name" value="RING-HC_LONFs_rpt2"/>
    <property type="match status" value="1"/>
</dbReference>
<feature type="domain" description="Lon N-terminal" evidence="7">
    <location>
        <begin position="271"/>
        <end position="489"/>
    </location>
</feature>
<evidence type="ECO:0000256" key="3">
    <source>
        <dbReference type="ARBA" id="ARBA00022833"/>
    </source>
</evidence>
<dbReference type="Gene3D" id="1.20.58.1480">
    <property type="match status" value="1"/>
</dbReference>
<evidence type="ECO:0000259" key="7">
    <source>
        <dbReference type="PROSITE" id="PS51787"/>
    </source>
</evidence>
<proteinExistence type="predicted"/>
<dbReference type="InterPro" id="IPR046336">
    <property type="entry name" value="Lon_prtase_N_sf"/>
</dbReference>
<organism evidence="8 9">
    <name type="scientific">Mycena rosella</name>
    <name type="common">Pink bonnet</name>
    <name type="synonym">Agaricus rosellus</name>
    <dbReference type="NCBI Taxonomy" id="1033263"/>
    <lineage>
        <taxon>Eukaryota</taxon>
        <taxon>Fungi</taxon>
        <taxon>Dikarya</taxon>
        <taxon>Basidiomycota</taxon>
        <taxon>Agaricomycotina</taxon>
        <taxon>Agaricomycetes</taxon>
        <taxon>Agaricomycetidae</taxon>
        <taxon>Agaricales</taxon>
        <taxon>Marasmiineae</taxon>
        <taxon>Mycenaceae</taxon>
        <taxon>Mycena</taxon>
    </lineage>
</organism>
<reference evidence="8" key="1">
    <citation type="submission" date="2023-03" db="EMBL/GenBank/DDBJ databases">
        <title>Massive genome expansion in bonnet fungi (Mycena s.s.) driven by repeated elements and novel gene families across ecological guilds.</title>
        <authorList>
            <consortium name="Lawrence Berkeley National Laboratory"/>
            <person name="Harder C.B."/>
            <person name="Miyauchi S."/>
            <person name="Viragh M."/>
            <person name="Kuo A."/>
            <person name="Thoen E."/>
            <person name="Andreopoulos B."/>
            <person name="Lu D."/>
            <person name="Skrede I."/>
            <person name="Drula E."/>
            <person name="Henrissat B."/>
            <person name="Morin E."/>
            <person name="Kohler A."/>
            <person name="Barry K."/>
            <person name="LaButti K."/>
            <person name="Morin E."/>
            <person name="Salamov A."/>
            <person name="Lipzen A."/>
            <person name="Mereny Z."/>
            <person name="Hegedus B."/>
            <person name="Baldrian P."/>
            <person name="Stursova M."/>
            <person name="Weitz H."/>
            <person name="Taylor A."/>
            <person name="Grigoriev I.V."/>
            <person name="Nagy L.G."/>
            <person name="Martin F."/>
            <person name="Kauserud H."/>
        </authorList>
    </citation>
    <scope>NUCLEOTIDE SEQUENCE</scope>
    <source>
        <strain evidence="8">CBHHK067</strain>
    </source>
</reference>
<feature type="domain" description="RING-type" evidence="6">
    <location>
        <begin position="190"/>
        <end position="228"/>
    </location>
</feature>
<keyword evidence="9" id="KW-1185">Reference proteome</keyword>
<dbReference type="GO" id="GO:0008270">
    <property type="term" value="F:zinc ion binding"/>
    <property type="evidence" value="ECO:0007669"/>
    <property type="project" value="UniProtKB-KW"/>
</dbReference>
<dbReference type="Gene3D" id="3.30.40.10">
    <property type="entry name" value="Zinc/RING finger domain, C3HC4 (zinc finger)"/>
    <property type="match status" value="1"/>
</dbReference>
<gene>
    <name evidence="8" type="ORF">B0H17DRAFT_934921</name>
</gene>
<evidence type="ECO:0000256" key="2">
    <source>
        <dbReference type="ARBA" id="ARBA00022771"/>
    </source>
</evidence>
<evidence type="ECO:0000256" key="1">
    <source>
        <dbReference type="ARBA" id="ARBA00022723"/>
    </source>
</evidence>
<dbReference type="InterPro" id="IPR015947">
    <property type="entry name" value="PUA-like_sf"/>
</dbReference>
<dbReference type="SUPFAM" id="SSF57850">
    <property type="entry name" value="RING/U-box"/>
    <property type="match status" value="1"/>
</dbReference>
<keyword evidence="2 4" id="KW-0863">Zinc-finger</keyword>
<dbReference type="AlphaFoldDB" id="A0AAD7GJ59"/>
<dbReference type="GO" id="GO:0061630">
    <property type="term" value="F:ubiquitin protein ligase activity"/>
    <property type="evidence" value="ECO:0007669"/>
    <property type="project" value="TreeGrafter"/>
</dbReference>
<dbReference type="Proteomes" id="UP001221757">
    <property type="component" value="Unassembled WGS sequence"/>
</dbReference>
<evidence type="ECO:0000313" key="8">
    <source>
        <dbReference type="EMBL" id="KAJ7691567.1"/>
    </source>
</evidence>
<dbReference type="SMART" id="SM00464">
    <property type="entry name" value="LON"/>
    <property type="match status" value="1"/>
</dbReference>
<dbReference type="SMART" id="SM00184">
    <property type="entry name" value="RING"/>
    <property type="match status" value="1"/>
</dbReference>
<dbReference type="Pfam" id="PF02190">
    <property type="entry name" value="LON_substr_bdg"/>
    <property type="match status" value="1"/>
</dbReference>
<sequence length="501" mass="56086">MDPQALRDCLACLVCHLPLRAPTTLACGHTVCATHPTVPCPLHLCNILGGPSRPRIPRTSRVKYLPPPPAPLATVPVAEPKLDVTLSKIIALLDSVLQDKDEDSADRDEPFRSSNVRQRADTAGPPDRPRKRQRLEDGAGDLLTHLLTSSAHPGETSHRLASPAHQRETFSCAPLLGPTLEKHLLSELSCEICFMLLYNPVTTPCQHTFCAICLHRSLDHSNLCPLCRTTLPGFSFFEDHPPNQTLQTLLLAAFPDKYTERAETIDTRDGRLDTPIFVCMLIFPGHPTALHFFEPRYRLMLRRCLEQQVPSFGMVMPARRGAASQNPTDYGTMLEVRSVQMLADGRSMVETWSTYRFRILARGTRDGYTVARIERCVSSLSSFSFLTPRCRIDDVPDALTAIPALVHASNAELMDICTAFLHQLRRGTARWVVQRLDTVYGPPPSDPAAFSFWIALVLPIDEHEKAKLLPMRSAHMRLRLVVHWIEQLNSTWWFASGCVIM</sequence>
<dbReference type="EMBL" id="JARKIE010000057">
    <property type="protein sequence ID" value="KAJ7691567.1"/>
    <property type="molecule type" value="Genomic_DNA"/>
</dbReference>
<dbReference type="PROSITE" id="PS00518">
    <property type="entry name" value="ZF_RING_1"/>
    <property type="match status" value="1"/>
</dbReference>
<dbReference type="PANTHER" id="PTHR23327:SF42">
    <property type="entry name" value="LON PEPTIDASE N-TERMINAL DOMAIN AND RING FINGER PROTEIN C14F5.10C"/>
    <property type="match status" value="1"/>
</dbReference>
<protein>
    <submittedName>
        <fullName evidence="8">PUA-like domain-containing protein</fullName>
    </submittedName>
</protein>
<keyword evidence="3" id="KW-0862">Zinc</keyword>
<dbReference type="InterPro" id="IPR013083">
    <property type="entry name" value="Znf_RING/FYVE/PHD"/>
</dbReference>
<evidence type="ECO:0000256" key="4">
    <source>
        <dbReference type="PROSITE-ProRule" id="PRU00175"/>
    </source>
</evidence>
<evidence type="ECO:0000313" key="9">
    <source>
        <dbReference type="Proteomes" id="UP001221757"/>
    </source>
</evidence>
<dbReference type="InterPro" id="IPR001841">
    <property type="entry name" value="Znf_RING"/>
</dbReference>
<dbReference type="PROSITE" id="PS51787">
    <property type="entry name" value="LON_N"/>
    <property type="match status" value="1"/>
</dbReference>
<dbReference type="PANTHER" id="PTHR23327">
    <property type="entry name" value="RING FINGER PROTEIN 127"/>
    <property type="match status" value="1"/>
</dbReference>
<comment type="caution">
    <text evidence="8">The sequence shown here is derived from an EMBL/GenBank/DDBJ whole genome shotgun (WGS) entry which is preliminary data.</text>
</comment>
<keyword evidence="1" id="KW-0479">Metal-binding</keyword>
<dbReference type="Pfam" id="PF13923">
    <property type="entry name" value="zf-C3HC4_2"/>
    <property type="match status" value="1"/>
</dbReference>
<evidence type="ECO:0000256" key="5">
    <source>
        <dbReference type="SAM" id="MobiDB-lite"/>
    </source>
</evidence>
<accession>A0AAD7GJ59</accession>
<name>A0AAD7GJ59_MYCRO</name>
<dbReference type="Gene3D" id="2.30.130.40">
    <property type="entry name" value="LON domain-like"/>
    <property type="match status" value="1"/>
</dbReference>
<evidence type="ECO:0000259" key="6">
    <source>
        <dbReference type="PROSITE" id="PS50089"/>
    </source>
</evidence>
<dbReference type="SUPFAM" id="SSF88697">
    <property type="entry name" value="PUA domain-like"/>
    <property type="match status" value="1"/>
</dbReference>